<dbReference type="Proteomes" id="UP000275078">
    <property type="component" value="Unassembled WGS sequence"/>
</dbReference>
<keyword evidence="1" id="KW-0479">Metal-binding</keyword>
<protein>
    <recommendedName>
        <fullName evidence="3">C2H2-type domain-containing protein</fullName>
    </recommendedName>
</protein>
<gene>
    <name evidence="4" type="ORF">BJ508DRAFT_313357</name>
</gene>
<dbReference type="InterPro" id="IPR013087">
    <property type="entry name" value="Znf_C2H2_type"/>
</dbReference>
<feature type="region of interest" description="Disordered" evidence="2">
    <location>
        <begin position="223"/>
        <end position="242"/>
    </location>
</feature>
<keyword evidence="1" id="KW-0863">Zinc-finger</keyword>
<evidence type="ECO:0000313" key="5">
    <source>
        <dbReference type="Proteomes" id="UP000275078"/>
    </source>
</evidence>
<reference evidence="4 5" key="1">
    <citation type="journal article" date="2018" name="Nat. Ecol. Evol.">
        <title>Pezizomycetes genomes reveal the molecular basis of ectomycorrhizal truffle lifestyle.</title>
        <authorList>
            <person name="Murat C."/>
            <person name="Payen T."/>
            <person name="Noel B."/>
            <person name="Kuo A."/>
            <person name="Morin E."/>
            <person name="Chen J."/>
            <person name="Kohler A."/>
            <person name="Krizsan K."/>
            <person name="Balestrini R."/>
            <person name="Da Silva C."/>
            <person name="Montanini B."/>
            <person name="Hainaut M."/>
            <person name="Levati E."/>
            <person name="Barry K.W."/>
            <person name="Belfiori B."/>
            <person name="Cichocki N."/>
            <person name="Clum A."/>
            <person name="Dockter R.B."/>
            <person name="Fauchery L."/>
            <person name="Guy J."/>
            <person name="Iotti M."/>
            <person name="Le Tacon F."/>
            <person name="Lindquist E.A."/>
            <person name="Lipzen A."/>
            <person name="Malagnac F."/>
            <person name="Mello A."/>
            <person name="Molinier V."/>
            <person name="Miyauchi S."/>
            <person name="Poulain J."/>
            <person name="Riccioni C."/>
            <person name="Rubini A."/>
            <person name="Sitrit Y."/>
            <person name="Splivallo R."/>
            <person name="Traeger S."/>
            <person name="Wang M."/>
            <person name="Zifcakova L."/>
            <person name="Wipf D."/>
            <person name="Zambonelli A."/>
            <person name="Paolocci F."/>
            <person name="Nowrousian M."/>
            <person name="Ottonello S."/>
            <person name="Baldrian P."/>
            <person name="Spatafora J.W."/>
            <person name="Henrissat B."/>
            <person name="Nagy L.G."/>
            <person name="Aury J.M."/>
            <person name="Wincker P."/>
            <person name="Grigoriev I.V."/>
            <person name="Bonfante P."/>
            <person name="Martin F.M."/>
        </authorList>
    </citation>
    <scope>NUCLEOTIDE SEQUENCE [LARGE SCALE GENOMIC DNA]</scope>
    <source>
        <strain evidence="4 5">RN42</strain>
    </source>
</reference>
<dbReference type="OrthoDB" id="5759801at2759"/>
<dbReference type="PROSITE" id="PS00028">
    <property type="entry name" value="ZINC_FINGER_C2H2_1"/>
    <property type="match status" value="1"/>
</dbReference>
<evidence type="ECO:0000256" key="1">
    <source>
        <dbReference type="PROSITE-ProRule" id="PRU00042"/>
    </source>
</evidence>
<feature type="domain" description="C2H2-type" evidence="3">
    <location>
        <begin position="9"/>
        <end position="35"/>
    </location>
</feature>
<dbReference type="PROSITE" id="PS50157">
    <property type="entry name" value="ZINC_FINGER_C2H2_2"/>
    <property type="match status" value="1"/>
</dbReference>
<accession>A0A3N4HN31</accession>
<evidence type="ECO:0000259" key="3">
    <source>
        <dbReference type="PROSITE" id="PS50157"/>
    </source>
</evidence>
<dbReference type="GO" id="GO:0008270">
    <property type="term" value="F:zinc ion binding"/>
    <property type="evidence" value="ECO:0007669"/>
    <property type="project" value="UniProtKB-KW"/>
</dbReference>
<keyword evidence="1" id="KW-0862">Zinc</keyword>
<dbReference type="AlphaFoldDB" id="A0A3N4HN31"/>
<name>A0A3N4HN31_ASCIM</name>
<evidence type="ECO:0000256" key="2">
    <source>
        <dbReference type="SAM" id="MobiDB-lite"/>
    </source>
</evidence>
<evidence type="ECO:0000313" key="4">
    <source>
        <dbReference type="EMBL" id="RPA73908.1"/>
    </source>
</evidence>
<organism evidence="4 5">
    <name type="scientific">Ascobolus immersus RN42</name>
    <dbReference type="NCBI Taxonomy" id="1160509"/>
    <lineage>
        <taxon>Eukaryota</taxon>
        <taxon>Fungi</taxon>
        <taxon>Dikarya</taxon>
        <taxon>Ascomycota</taxon>
        <taxon>Pezizomycotina</taxon>
        <taxon>Pezizomycetes</taxon>
        <taxon>Pezizales</taxon>
        <taxon>Ascobolaceae</taxon>
        <taxon>Ascobolus</taxon>
    </lineage>
</organism>
<sequence>MMDNTTVETRCKRCWKTFASAGQLLHHKYTSHEADILVSFGGPIISLQRGSDYKFGCPVRNCTFTTTDAREIELHCEGGGFPKRISPHKDKVSRFEDLRELDSHYGMYVYKPGTQAVTKSLDTISNIVMTRSKTKASSNKVSKSTALTPQARPVLPRIDPEDTPEMKKLKSSVKDAILKITMDVLDPKTDLSGKIAAAKIEEIFKAQNAAARMLRAVDSREFGRAEEDSPATPTVKTARAGSRGRLVARNVAQFKAEAQEGSPIQWG</sequence>
<keyword evidence="5" id="KW-1185">Reference proteome</keyword>
<dbReference type="EMBL" id="ML119807">
    <property type="protein sequence ID" value="RPA73908.1"/>
    <property type="molecule type" value="Genomic_DNA"/>
</dbReference>
<proteinExistence type="predicted"/>